<gene>
    <name evidence="2" type="ORF">EHS24_008303</name>
</gene>
<name>A0A427XTD2_9TREE</name>
<keyword evidence="1" id="KW-0812">Transmembrane</keyword>
<evidence type="ECO:0000313" key="2">
    <source>
        <dbReference type="EMBL" id="RSH82099.1"/>
    </source>
</evidence>
<keyword evidence="1" id="KW-1133">Transmembrane helix</keyword>
<organism evidence="2 3">
    <name type="scientific">Apiotrichum porosum</name>
    <dbReference type="NCBI Taxonomy" id="105984"/>
    <lineage>
        <taxon>Eukaryota</taxon>
        <taxon>Fungi</taxon>
        <taxon>Dikarya</taxon>
        <taxon>Basidiomycota</taxon>
        <taxon>Agaricomycotina</taxon>
        <taxon>Tremellomycetes</taxon>
        <taxon>Trichosporonales</taxon>
        <taxon>Trichosporonaceae</taxon>
        <taxon>Apiotrichum</taxon>
    </lineage>
</organism>
<keyword evidence="1" id="KW-0472">Membrane</keyword>
<dbReference type="Proteomes" id="UP000279236">
    <property type="component" value="Unassembled WGS sequence"/>
</dbReference>
<evidence type="ECO:0000256" key="1">
    <source>
        <dbReference type="SAM" id="Phobius"/>
    </source>
</evidence>
<dbReference type="AlphaFoldDB" id="A0A427XTD2"/>
<keyword evidence="3" id="KW-1185">Reference proteome</keyword>
<dbReference type="OrthoDB" id="5101577at2759"/>
<dbReference type="RefSeq" id="XP_028476554.1">
    <property type="nucleotide sequence ID" value="XM_028623621.1"/>
</dbReference>
<dbReference type="EMBL" id="RSCE01000006">
    <property type="protein sequence ID" value="RSH82099.1"/>
    <property type="molecule type" value="Genomic_DNA"/>
</dbReference>
<protein>
    <submittedName>
        <fullName evidence="2">Uncharacterized protein</fullName>
    </submittedName>
</protein>
<evidence type="ECO:0000313" key="3">
    <source>
        <dbReference type="Proteomes" id="UP000279236"/>
    </source>
</evidence>
<sequence>MTAPTTPPAKAHELDDDNKAEAQHLDMAVKYAGGADAEASGALAMERLKHEMGLWQSLRNYKGAVFWSLSVSMCIVSVFNGVYAYSLIMEGYDLALVSNLIALKAFR</sequence>
<feature type="transmembrane region" description="Helical" evidence="1">
    <location>
        <begin position="64"/>
        <end position="88"/>
    </location>
</feature>
<proteinExistence type="predicted"/>
<comment type="caution">
    <text evidence="2">The sequence shown here is derived from an EMBL/GenBank/DDBJ whole genome shotgun (WGS) entry which is preliminary data.</text>
</comment>
<accession>A0A427XTD2</accession>
<dbReference type="GeneID" id="39592846"/>
<reference evidence="2 3" key="1">
    <citation type="submission" date="2018-11" db="EMBL/GenBank/DDBJ databases">
        <title>Genome sequence of Apiotrichum porosum DSM 27194.</title>
        <authorList>
            <person name="Aliyu H."/>
            <person name="Gorte O."/>
            <person name="Ochsenreither K."/>
        </authorList>
    </citation>
    <scope>NUCLEOTIDE SEQUENCE [LARGE SCALE GENOMIC DNA]</scope>
    <source>
        <strain evidence="2 3">DSM 27194</strain>
    </source>
</reference>